<comment type="similarity">
    <text evidence="1">Belongs to the paxM FAD-dependent monooxygenase family.</text>
</comment>
<dbReference type="InterPro" id="IPR036188">
    <property type="entry name" value="FAD/NAD-bd_sf"/>
</dbReference>
<dbReference type="PRINTS" id="PR00420">
    <property type="entry name" value="RNGMNOXGNASE"/>
</dbReference>
<proteinExistence type="inferred from homology"/>
<feature type="domain" description="FAD-binding" evidence="6">
    <location>
        <begin position="14"/>
        <end position="370"/>
    </location>
</feature>
<dbReference type="OrthoDB" id="5428495at2759"/>
<evidence type="ECO:0000256" key="3">
    <source>
        <dbReference type="ARBA" id="ARBA00022827"/>
    </source>
</evidence>
<dbReference type="Pfam" id="PF01494">
    <property type="entry name" value="FAD_binding_3"/>
    <property type="match status" value="1"/>
</dbReference>
<evidence type="ECO:0000256" key="2">
    <source>
        <dbReference type="ARBA" id="ARBA00022630"/>
    </source>
</evidence>
<dbReference type="Proteomes" id="UP000053257">
    <property type="component" value="Unassembled WGS sequence"/>
</dbReference>
<evidence type="ECO:0000313" key="8">
    <source>
        <dbReference type="Proteomes" id="UP000053257"/>
    </source>
</evidence>
<gene>
    <name evidence="7" type="ORF">PHLGIDRAFT_35449</name>
</gene>
<dbReference type="GO" id="GO:0004497">
    <property type="term" value="F:monooxygenase activity"/>
    <property type="evidence" value="ECO:0007669"/>
    <property type="project" value="UniProtKB-KW"/>
</dbReference>
<evidence type="ECO:0000256" key="4">
    <source>
        <dbReference type="ARBA" id="ARBA00023002"/>
    </source>
</evidence>
<dbReference type="EMBL" id="KN840497">
    <property type="protein sequence ID" value="KIP07463.1"/>
    <property type="molecule type" value="Genomic_DNA"/>
</dbReference>
<name>A0A0C3PLR8_PHLG1</name>
<evidence type="ECO:0000256" key="5">
    <source>
        <dbReference type="ARBA" id="ARBA00023033"/>
    </source>
</evidence>
<organism evidence="7 8">
    <name type="scientific">Phlebiopsis gigantea (strain 11061_1 CR5-6)</name>
    <name type="common">White-rot fungus</name>
    <name type="synonym">Peniophora gigantea</name>
    <dbReference type="NCBI Taxonomy" id="745531"/>
    <lineage>
        <taxon>Eukaryota</taxon>
        <taxon>Fungi</taxon>
        <taxon>Dikarya</taxon>
        <taxon>Basidiomycota</taxon>
        <taxon>Agaricomycotina</taxon>
        <taxon>Agaricomycetes</taxon>
        <taxon>Polyporales</taxon>
        <taxon>Phanerochaetaceae</taxon>
        <taxon>Phlebiopsis</taxon>
    </lineage>
</organism>
<dbReference type="PANTHER" id="PTHR13789:SF147">
    <property type="entry name" value="PUTATIVE (AFU_ORTHOLOGUE AFUA_2G01950)-RELATED"/>
    <property type="match status" value="1"/>
</dbReference>
<dbReference type="SUPFAM" id="SSF51905">
    <property type="entry name" value="FAD/NAD(P)-binding domain"/>
    <property type="match status" value="1"/>
</dbReference>
<dbReference type="GO" id="GO:0071949">
    <property type="term" value="F:FAD binding"/>
    <property type="evidence" value="ECO:0007669"/>
    <property type="project" value="InterPro"/>
</dbReference>
<dbReference type="PANTHER" id="PTHR13789">
    <property type="entry name" value="MONOOXYGENASE"/>
    <property type="match status" value="1"/>
</dbReference>
<sequence length="456" mass="49332">MPAPIDAISTLTLDFVIVGGGLAGFSVAHVLAKAGHNVRVLEKLPALGAPAGGLRIPPDMSKLLEKWVGAEELRKTAVENTATPLYDLHTGEKIGVAQWGAEVLAETGGDFLLMKHEDVLKLLYNLATQSGATIDFGVIVEAVIPGDPNPTVKLATGETLTADIVIGADGPRSMVRNVVLAQEDDAKPSGLTVFGATLPAAEMMKDPELAALLQADEWPIMMGTGRSLCGHPVHAKAKYAIQLYWPDESSGTFADSADPWYDAVPTSDVDTSGLSPLANKLLSLAPTLYRARWMKHEEGIDEWIDASGRIVLVGEAAHPWFPGGMHGPAMSLEDAVVFGMLFSHMTEWTQVPASLHAYQELRQPRTARVLNVDIVNETLLRMPPGPERDTRNAELGRMQNLVVDGSHIHGFQDLADVFNYDAEDAAQEWWATWGRFYCRDSVKLTLESLSLEEATA</sequence>
<reference evidence="7 8" key="1">
    <citation type="journal article" date="2014" name="PLoS Genet.">
        <title>Analysis of the Phlebiopsis gigantea genome, transcriptome and secretome provides insight into its pioneer colonization strategies of wood.</title>
        <authorList>
            <person name="Hori C."/>
            <person name="Ishida T."/>
            <person name="Igarashi K."/>
            <person name="Samejima M."/>
            <person name="Suzuki H."/>
            <person name="Master E."/>
            <person name="Ferreira P."/>
            <person name="Ruiz-Duenas F.J."/>
            <person name="Held B."/>
            <person name="Canessa P."/>
            <person name="Larrondo L.F."/>
            <person name="Schmoll M."/>
            <person name="Druzhinina I.S."/>
            <person name="Kubicek C.P."/>
            <person name="Gaskell J.A."/>
            <person name="Kersten P."/>
            <person name="St John F."/>
            <person name="Glasner J."/>
            <person name="Sabat G."/>
            <person name="Splinter BonDurant S."/>
            <person name="Syed K."/>
            <person name="Yadav J."/>
            <person name="Mgbeahuruike A.C."/>
            <person name="Kovalchuk A."/>
            <person name="Asiegbu F.O."/>
            <person name="Lackner G."/>
            <person name="Hoffmeister D."/>
            <person name="Rencoret J."/>
            <person name="Gutierrez A."/>
            <person name="Sun H."/>
            <person name="Lindquist E."/>
            <person name="Barry K."/>
            <person name="Riley R."/>
            <person name="Grigoriev I.V."/>
            <person name="Henrissat B."/>
            <person name="Kues U."/>
            <person name="Berka R.M."/>
            <person name="Martinez A.T."/>
            <person name="Covert S.F."/>
            <person name="Blanchette R.A."/>
            <person name="Cullen D."/>
        </authorList>
    </citation>
    <scope>NUCLEOTIDE SEQUENCE [LARGE SCALE GENOMIC DNA]</scope>
    <source>
        <strain evidence="7 8">11061_1 CR5-6</strain>
    </source>
</reference>
<dbReference type="InterPro" id="IPR050493">
    <property type="entry name" value="FAD-dep_Monooxygenase_BioMet"/>
</dbReference>
<protein>
    <recommendedName>
        <fullName evidence="6">FAD-binding domain-containing protein</fullName>
    </recommendedName>
</protein>
<evidence type="ECO:0000313" key="7">
    <source>
        <dbReference type="EMBL" id="KIP07463.1"/>
    </source>
</evidence>
<dbReference type="STRING" id="745531.A0A0C3PLR8"/>
<dbReference type="AlphaFoldDB" id="A0A0C3PLR8"/>
<keyword evidence="8" id="KW-1185">Reference proteome</keyword>
<accession>A0A0C3PLR8</accession>
<dbReference type="InterPro" id="IPR002938">
    <property type="entry name" value="FAD-bd"/>
</dbReference>
<keyword evidence="2" id="KW-0285">Flavoprotein</keyword>
<dbReference type="HOGENOM" id="CLU_009665_19_3_1"/>
<evidence type="ECO:0000256" key="1">
    <source>
        <dbReference type="ARBA" id="ARBA00007992"/>
    </source>
</evidence>
<evidence type="ECO:0000259" key="6">
    <source>
        <dbReference type="Pfam" id="PF01494"/>
    </source>
</evidence>
<keyword evidence="4" id="KW-0560">Oxidoreductase</keyword>
<dbReference type="Gene3D" id="3.50.50.60">
    <property type="entry name" value="FAD/NAD(P)-binding domain"/>
    <property type="match status" value="1"/>
</dbReference>
<keyword evidence="3" id="KW-0274">FAD</keyword>
<keyword evidence="5" id="KW-0503">Monooxygenase</keyword>